<sequence length="119" mass="13278">MMRSMTPLQGCVPAVLAKLLNCQPHSSAKVLFAWRAAVGNAISSATKINLTPRGTLEVRTTSQHWRKELQRSKPVILGRLQAMLGHRRVTHLTVTAPVEDRPRRRHNSTTSARPHLDDS</sequence>
<dbReference type="Pfam" id="PF05258">
    <property type="entry name" value="DciA"/>
    <property type="match status" value="1"/>
</dbReference>
<evidence type="ECO:0008006" key="3">
    <source>
        <dbReference type="Google" id="ProtNLM"/>
    </source>
</evidence>
<feature type="region of interest" description="Disordered" evidence="1">
    <location>
        <begin position="95"/>
        <end position="119"/>
    </location>
</feature>
<dbReference type="AlphaFoldDB" id="A0A381T528"/>
<evidence type="ECO:0000256" key="1">
    <source>
        <dbReference type="SAM" id="MobiDB-lite"/>
    </source>
</evidence>
<accession>A0A381T528</accession>
<protein>
    <recommendedName>
        <fullName evidence="3">DUF721 domain-containing protein</fullName>
    </recommendedName>
</protein>
<evidence type="ECO:0000313" key="2">
    <source>
        <dbReference type="EMBL" id="SVA11306.1"/>
    </source>
</evidence>
<name>A0A381T528_9ZZZZ</name>
<organism evidence="2">
    <name type="scientific">marine metagenome</name>
    <dbReference type="NCBI Taxonomy" id="408172"/>
    <lineage>
        <taxon>unclassified sequences</taxon>
        <taxon>metagenomes</taxon>
        <taxon>ecological metagenomes</taxon>
    </lineage>
</organism>
<dbReference type="InterPro" id="IPR007922">
    <property type="entry name" value="DciA-like"/>
</dbReference>
<dbReference type="EMBL" id="UINC01004040">
    <property type="protein sequence ID" value="SVA11306.1"/>
    <property type="molecule type" value="Genomic_DNA"/>
</dbReference>
<reference evidence="2" key="1">
    <citation type="submission" date="2018-05" db="EMBL/GenBank/DDBJ databases">
        <authorList>
            <person name="Lanie J.A."/>
            <person name="Ng W.-L."/>
            <person name="Kazmierczak K.M."/>
            <person name="Andrzejewski T.M."/>
            <person name="Davidsen T.M."/>
            <person name="Wayne K.J."/>
            <person name="Tettelin H."/>
            <person name="Glass J.I."/>
            <person name="Rusch D."/>
            <person name="Podicherti R."/>
            <person name="Tsui H.-C.T."/>
            <person name="Winkler M.E."/>
        </authorList>
    </citation>
    <scope>NUCLEOTIDE SEQUENCE</scope>
</reference>
<gene>
    <name evidence="2" type="ORF">METZ01_LOCUS64160</name>
</gene>
<proteinExistence type="predicted"/>